<name>A0AAV9W555_9PEZI</name>
<evidence type="ECO:0000313" key="3">
    <source>
        <dbReference type="EMBL" id="KAK6502083.1"/>
    </source>
</evidence>
<feature type="compositionally biased region" description="Pro residues" evidence="1">
    <location>
        <begin position="58"/>
        <end position="73"/>
    </location>
</feature>
<sequence length="146" mass="14696">MKLHTPLLIFGLASTAFALPKGQRNDVQSSSSKTISKATGTALTHSYFTDGPSFTLPSVPPRPPTATMPPPVPTGGVPPGNRNDRPSQASGTGAFPTGSLPPKPTGTETPPPKPSGTDTSPSSATTGTAGDSSKLKGKVGIFKSGN</sequence>
<keyword evidence="4" id="KW-1185">Reference proteome</keyword>
<feature type="signal peptide" evidence="2">
    <location>
        <begin position="1"/>
        <end position="18"/>
    </location>
</feature>
<evidence type="ECO:0000256" key="1">
    <source>
        <dbReference type="SAM" id="MobiDB-lite"/>
    </source>
</evidence>
<dbReference type="AlphaFoldDB" id="A0AAV9W555"/>
<proteinExistence type="predicted"/>
<dbReference type="Proteomes" id="UP001370758">
    <property type="component" value="Unassembled WGS sequence"/>
</dbReference>
<protein>
    <submittedName>
        <fullName evidence="3">Uncharacterized protein</fullName>
    </submittedName>
</protein>
<evidence type="ECO:0000256" key="2">
    <source>
        <dbReference type="SAM" id="SignalP"/>
    </source>
</evidence>
<accession>A0AAV9W555</accession>
<keyword evidence="2" id="KW-0732">Signal</keyword>
<feature type="compositionally biased region" description="Low complexity" evidence="1">
    <location>
        <begin position="115"/>
        <end position="132"/>
    </location>
</feature>
<dbReference type="EMBL" id="JAVHJL010000006">
    <property type="protein sequence ID" value="KAK6502083.1"/>
    <property type="molecule type" value="Genomic_DNA"/>
</dbReference>
<comment type="caution">
    <text evidence="3">The sequence shown here is derived from an EMBL/GenBank/DDBJ whole genome shotgun (WGS) entry which is preliminary data.</text>
</comment>
<evidence type="ECO:0000313" key="4">
    <source>
        <dbReference type="Proteomes" id="UP001370758"/>
    </source>
</evidence>
<gene>
    <name evidence="3" type="ORF">TWF481_009893</name>
</gene>
<reference evidence="3 4" key="1">
    <citation type="submission" date="2023-08" db="EMBL/GenBank/DDBJ databases">
        <authorList>
            <person name="Palmer J.M."/>
        </authorList>
    </citation>
    <scope>NUCLEOTIDE SEQUENCE [LARGE SCALE GENOMIC DNA]</scope>
    <source>
        <strain evidence="3 4">TWF481</strain>
    </source>
</reference>
<feature type="chain" id="PRO_5043743247" evidence="2">
    <location>
        <begin position="19"/>
        <end position="146"/>
    </location>
</feature>
<feature type="compositionally biased region" description="Pro residues" evidence="1">
    <location>
        <begin position="99"/>
        <end position="114"/>
    </location>
</feature>
<organism evidence="3 4">
    <name type="scientific">Arthrobotrys musiformis</name>
    <dbReference type="NCBI Taxonomy" id="47236"/>
    <lineage>
        <taxon>Eukaryota</taxon>
        <taxon>Fungi</taxon>
        <taxon>Dikarya</taxon>
        <taxon>Ascomycota</taxon>
        <taxon>Pezizomycotina</taxon>
        <taxon>Orbiliomycetes</taxon>
        <taxon>Orbiliales</taxon>
        <taxon>Orbiliaceae</taxon>
        <taxon>Arthrobotrys</taxon>
    </lineage>
</organism>
<feature type="region of interest" description="Disordered" evidence="1">
    <location>
        <begin position="44"/>
        <end position="146"/>
    </location>
</feature>